<dbReference type="SMART" id="SM00354">
    <property type="entry name" value="HTH_LACI"/>
    <property type="match status" value="1"/>
</dbReference>
<feature type="domain" description="HTH lacI-type" evidence="1">
    <location>
        <begin position="6"/>
        <end position="47"/>
    </location>
</feature>
<proteinExistence type="predicted"/>
<protein>
    <recommendedName>
        <fullName evidence="1">HTH lacI-type domain-containing protein</fullName>
    </recommendedName>
</protein>
<dbReference type="SUPFAM" id="SSF53822">
    <property type="entry name" value="Periplasmic binding protein-like I"/>
    <property type="match status" value="1"/>
</dbReference>
<dbReference type="Pfam" id="PF00356">
    <property type="entry name" value="LacI"/>
    <property type="match status" value="1"/>
</dbReference>
<gene>
    <name evidence="2" type="ORF">Acy02nite_17490</name>
</gene>
<accession>A0A919II44</accession>
<evidence type="ECO:0000313" key="2">
    <source>
        <dbReference type="EMBL" id="GID63868.1"/>
    </source>
</evidence>
<dbReference type="Gene3D" id="3.40.50.2300">
    <property type="match status" value="1"/>
</dbReference>
<dbReference type="InterPro" id="IPR000843">
    <property type="entry name" value="HTH_LacI"/>
</dbReference>
<dbReference type="EMBL" id="BOMH01000014">
    <property type="protein sequence ID" value="GID63868.1"/>
    <property type="molecule type" value="Genomic_DNA"/>
</dbReference>
<dbReference type="InterPro" id="IPR010982">
    <property type="entry name" value="Lambda_DNA-bd_dom_sf"/>
</dbReference>
<dbReference type="CDD" id="cd01392">
    <property type="entry name" value="HTH_LacI"/>
    <property type="match status" value="1"/>
</dbReference>
<dbReference type="Gene3D" id="1.10.260.40">
    <property type="entry name" value="lambda repressor-like DNA-binding domains"/>
    <property type="match status" value="1"/>
</dbReference>
<evidence type="ECO:0000313" key="3">
    <source>
        <dbReference type="Proteomes" id="UP000619479"/>
    </source>
</evidence>
<name>A0A919II44_9ACTN</name>
<reference evidence="2" key="1">
    <citation type="submission" date="2021-01" db="EMBL/GenBank/DDBJ databases">
        <title>Whole genome shotgun sequence of Actinoplanes cyaneus NBRC 14990.</title>
        <authorList>
            <person name="Komaki H."/>
            <person name="Tamura T."/>
        </authorList>
    </citation>
    <scope>NUCLEOTIDE SEQUENCE</scope>
    <source>
        <strain evidence="2">NBRC 14990</strain>
    </source>
</reference>
<evidence type="ECO:0000259" key="1">
    <source>
        <dbReference type="PROSITE" id="PS50932"/>
    </source>
</evidence>
<dbReference type="GO" id="GO:0006355">
    <property type="term" value="P:regulation of DNA-templated transcription"/>
    <property type="evidence" value="ECO:0007669"/>
    <property type="project" value="InterPro"/>
</dbReference>
<dbReference type="InterPro" id="IPR028082">
    <property type="entry name" value="Peripla_BP_I"/>
</dbReference>
<dbReference type="PROSITE" id="PS50932">
    <property type="entry name" value="HTH_LACI_2"/>
    <property type="match status" value="1"/>
</dbReference>
<keyword evidence="3" id="KW-1185">Reference proteome</keyword>
<dbReference type="AlphaFoldDB" id="A0A919II44"/>
<dbReference type="RefSeq" id="WP_203739310.1">
    <property type="nucleotide sequence ID" value="NZ_BAAAUC010000031.1"/>
</dbReference>
<dbReference type="SUPFAM" id="SSF47413">
    <property type="entry name" value="lambda repressor-like DNA-binding domains"/>
    <property type="match status" value="1"/>
</dbReference>
<comment type="caution">
    <text evidence="2">The sequence shown here is derived from an EMBL/GenBank/DDBJ whole genome shotgun (WGS) entry which is preliminary data.</text>
</comment>
<organism evidence="2 3">
    <name type="scientific">Actinoplanes cyaneus</name>
    <dbReference type="NCBI Taxonomy" id="52696"/>
    <lineage>
        <taxon>Bacteria</taxon>
        <taxon>Bacillati</taxon>
        <taxon>Actinomycetota</taxon>
        <taxon>Actinomycetes</taxon>
        <taxon>Micromonosporales</taxon>
        <taxon>Micromonosporaceae</taxon>
        <taxon>Actinoplanes</taxon>
    </lineage>
</organism>
<dbReference type="GO" id="GO:0003677">
    <property type="term" value="F:DNA binding"/>
    <property type="evidence" value="ECO:0007669"/>
    <property type="project" value="InterPro"/>
</dbReference>
<sequence length="223" mass="24280">MRHPHRIQEIATRAGLSPATVDRVLHQRGGVREGTARRVRQAIAALDRELSATVDLPVAEVDCFDAGATAGYLLEQWLHDRAGDVLVVGGVDTERRVAGFRSVVRPSRRLRLVTGPDQVRALLAGTHTVRAAYATRPGATAEVVAAFEAENRNYDVFLAHGLDRDNLALLRARRINAVLHQDHGIDLRRSDRADSRAHTAPPGPIRSQPAAVKVITPFNAPVS</sequence>
<dbReference type="Proteomes" id="UP000619479">
    <property type="component" value="Unassembled WGS sequence"/>
</dbReference>